<dbReference type="AlphaFoldDB" id="A0A9W4N3E7"/>
<comment type="caution">
    <text evidence="2">The sequence shown here is derived from an EMBL/GenBank/DDBJ whole genome shotgun (WGS) entry which is preliminary data.</text>
</comment>
<proteinExistence type="predicted"/>
<feature type="transmembrane region" description="Helical" evidence="1">
    <location>
        <begin position="35"/>
        <end position="56"/>
    </location>
</feature>
<gene>
    <name evidence="2" type="ORF">PSALAMII_LOCUS515</name>
</gene>
<accession>A0A9W4N3E7</accession>
<dbReference type="Proteomes" id="UP001152649">
    <property type="component" value="Unassembled WGS sequence"/>
</dbReference>
<keyword evidence="1" id="KW-0472">Membrane</keyword>
<protein>
    <submittedName>
        <fullName evidence="2">Uncharacterized protein</fullName>
    </submittedName>
</protein>
<evidence type="ECO:0000313" key="2">
    <source>
        <dbReference type="EMBL" id="CAG8241765.1"/>
    </source>
</evidence>
<feature type="transmembrane region" description="Helical" evidence="1">
    <location>
        <begin position="108"/>
        <end position="128"/>
    </location>
</feature>
<keyword evidence="3" id="KW-1185">Reference proteome</keyword>
<reference evidence="2" key="1">
    <citation type="submission" date="2021-07" db="EMBL/GenBank/DDBJ databases">
        <authorList>
            <person name="Branca A.L. A."/>
        </authorList>
    </citation>
    <scope>NUCLEOTIDE SEQUENCE</scope>
</reference>
<dbReference type="EMBL" id="CAJVPG010000021">
    <property type="protein sequence ID" value="CAG8241765.1"/>
    <property type="molecule type" value="Genomic_DNA"/>
</dbReference>
<keyword evidence="1" id="KW-1133">Transmembrane helix</keyword>
<evidence type="ECO:0000256" key="1">
    <source>
        <dbReference type="SAM" id="Phobius"/>
    </source>
</evidence>
<sequence length="237" mass="26527">MGDLQLVTGFSILIRGAVQLNCGLAVCEWKIVVYLAWFSCLTHLSCLMALQSYLYVHTIGRTWRLVAMGVLAILLIVGLLPTANYAHLHSQRPRPSDYAKCYLKAHRSSGIALCSMVLSVLTIAIGFISRVMKLHKMLSVTLWEGLRIRASRDSRTILRVIYRWCTKSGPVQGSGFSLVYRPVLAVFLVARFVLDTWVSMFVEVCSRFIAGLNIDNLIRIGAVAFHCFFLGCRPPND</sequence>
<organism evidence="2 3">
    <name type="scientific">Penicillium salamii</name>
    <dbReference type="NCBI Taxonomy" id="1612424"/>
    <lineage>
        <taxon>Eukaryota</taxon>
        <taxon>Fungi</taxon>
        <taxon>Dikarya</taxon>
        <taxon>Ascomycota</taxon>
        <taxon>Pezizomycotina</taxon>
        <taxon>Eurotiomycetes</taxon>
        <taxon>Eurotiomycetidae</taxon>
        <taxon>Eurotiales</taxon>
        <taxon>Aspergillaceae</taxon>
        <taxon>Penicillium</taxon>
    </lineage>
</organism>
<evidence type="ECO:0000313" key="3">
    <source>
        <dbReference type="Proteomes" id="UP001152649"/>
    </source>
</evidence>
<dbReference type="OrthoDB" id="3891782at2759"/>
<name>A0A9W4N3E7_9EURO</name>
<feature type="transmembrane region" description="Helical" evidence="1">
    <location>
        <begin position="65"/>
        <end position="88"/>
    </location>
</feature>
<keyword evidence="1" id="KW-0812">Transmembrane</keyword>